<evidence type="ECO:0000313" key="5">
    <source>
        <dbReference type="Proteomes" id="UP001501676"/>
    </source>
</evidence>
<dbReference type="InterPro" id="IPR004176">
    <property type="entry name" value="Clp_R_N"/>
</dbReference>
<comment type="caution">
    <text evidence="4">The sequence shown here is derived from an EMBL/GenBank/DDBJ whole genome shotgun (WGS) entry which is preliminary data.</text>
</comment>
<feature type="region of interest" description="Disordered" evidence="2">
    <location>
        <begin position="1"/>
        <end position="21"/>
    </location>
</feature>
<protein>
    <recommendedName>
        <fullName evidence="3">Clp R domain-containing protein</fullName>
    </recommendedName>
</protein>
<gene>
    <name evidence="4" type="ORF">GCM10020369_07840</name>
</gene>
<accession>A0ABP6SQU6</accession>
<sequence length="208" mass="22115">MIRKRRERPGKSMTSASRPVTPILAATREEAARAGHGYVGVEHLLIALTPTPAASSGSAARILADHGVTPASARGAVRRVIAADDGDGPRWDPGALLGTLGIDLFEIRRQVEERFGPDAIHQLYTGPVGWNLRPRGPLCDPPMTPQLKRALNGALGRCWDVTPARLGERLLLAALDADSAGLTRVLHLLEVEPGSLRTAVAAELHAFG</sequence>
<dbReference type="Proteomes" id="UP001501676">
    <property type="component" value="Unassembled WGS sequence"/>
</dbReference>
<dbReference type="SUPFAM" id="SSF81923">
    <property type="entry name" value="Double Clp-N motif"/>
    <property type="match status" value="1"/>
</dbReference>
<name>A0ABP6SQU6_9ACTN</name>
<reference evidence="5" key="1">
    <citation type="journal article" date="2019" name="Int. J. Syst. Evol. Microbiol.">
        <title>The Global Catalogue of Microorganisms (GCM) 10K type strain sequencing project: providing services to taxonomists for standard genome sequencing and annotation.</title>
        <authorList>
            <consortium name="The Broad Institute Genomics Platform"/>
            <consortium name="The Broad Institute Genome Sequencing Center for Infectious Disease"/>
            <person name="Wu L."/>
            <person name="Ma J."/>
        </authorList>
    </citation>
    <scope>NUCLEOTIDE SEQUENCE [LARGE SCALE GENOMIC DNA]</scope>
    <source>
        <strain evidence="5">JCM 9458</strain>
    </source>
</reference>
<evidence type="ECO:0000256" key="2">
    <source>
        <dbReference type="SAM" id="MobiDB-lite"/>
    </source>
</evidence>
<keyword evidence="1" id="KW-0677">Repeat</keyword>
<proteinExistence type="predicted"/>
<feature type="domain" description="Clp R" evidence="3">
    <location>
        <begin position="1"/>
        <end position="83"/>
    </location>
</feature>
<dbReference type="Pfam" id="PF02861">
    <property type="entry name" value="Clp_N"/>
    <property type="match status" value="1"/>
</dbReference>
<dbReference type="InterPro" id="IPR036628">
    <property type="entry name" value="Clp_N_dom_sf"/>
</dbReference>
<dbReference type="RefSeq" id="WP_345726547.1">
    <property type="nucleotide sequence ID" value="NZ_BAAAYN010000004.1"/>
</dbReference>
<dbReference type="EMBL" id="BAAAYN010000004">
    <property type="protein sequence ID" value="GAA3383133.1"/>
    <property type="molecule type" value="Genomic_DNA"/>
</dbReference>
<evidence type="ECO:0000313" key="4">
    <source>
        <dbReference type="EMBL" id="GAA3383133.1"/>
    </source>
</evidence>
<dbReference type="PROSITE" id="PS51903">
    <property type="entry name" value="CLP_R"/>
    <property type="match status" value="1"/>
</dbReference>
<evidence type="ECO:0000259" key="3">
    <source>
        <dbReference type="PROSITE" id="PS51903"/>
    </source>
</evidence>
<evidence type="ECO:0000256" key="1">
    <source>
        <dbReference type="PROSITE-ProRule" id="PRU01251"/>
    </source>
</evidence>
<dbReference type="Gene3D" id="1.10.1780.10">
    <property type="entry name" value="Clp, N-terminal domain"/>
    <property type="match status" value="2"/>
</dbReference>
<organism evidence="4 5">
    <name type="scientific">Cryptosporangium minutisporangium</name>
    <dbReference type="NCBI Taxonomy" id="113569"/>
    <lineage>
        <taxon>Bacteria</taxon>
        <taxon>Bacillati</taxon>
        <taxon>Actinomycetota</taxon>
        <taxon>Actinomycetes</taxon>
        <taxon>Cryptosporangiales</taxon>
        <taxon>Cryptosporangiaceae</taxon>
        <taxon>Cryptosporangium</taxon>
    </lineage>
</organism>
<keyword evidence="5" id="KW-1185">Reference proteome</keyword>